<organism evidence="2 3">
    <name type="scientific">Aphis craccivora</name>
    <name type="common">Cowpea aphid</name>
    <dbReference type="NCBI Taxonomy" id="307492"/>
    <lineage>
        <taxon>Eukaryota</taxon>
        <taxon>Metazoa</taxon>
        <taxon>Ecdysozoa</taxon>
        <taxon>Arthropoda</taxon>
        <taxon>Hexapoda</taxon>
        <taxon>Insecta</taxon>
        <taxon>Pterygota</taxon>
        <taxon>Neoptera</taxon>
        <taxon>Paraneoptera</taxon>
        <taxon>Hemiptera</taxon>
        <taxon>Sternorrhyncha</taxon>
        <taxon>Aphidomorpha</taxon>
        <taxon>Aphidoidea</taxon>
        <taxon>Aphididae</taxon>
        <taxon>Aphidini</taxon>
        <taxon>Aphis</taxon>
        <taxon>Aphis</taxon>
    </lineage>
</organism>
<dbReference type="OrthoDB" id="103349at2759"/>
<keyword evidence="1" id="KW-0732">Signal</keyword>
<gene>
    <name evidence="2" type="ORF">FWK35_00009389</name>
</gene>
<reference evidence="2 3" key="1">
    <citation type="submission" date="2019-08" db="EMBL/GenBank/DDBJ databases">
        <title>Whole genome of Aphis craccivora.</title>
        <authorList>
            <person name="Voronova N.V."/>
            <person name="Shulinski R.S."/>
            <person name="Bandarenka Y.V."/>
            <person name="Zhorov D.G."/>
            <person name="Warner D."/>
        </authorList>
    </citation>
    <scope>NUCLEOTIDE SEQUENCE [LARGE SCALE GENOMIC DNA]</scope>
    <source>
        <strain evidence="2">180601</strain>
        <tissue evidence="2">Whole Body</tissue>
    </source>
</reference>
<sequence length="118" mass="13280">MMCVFFSVLSVSVYTVRLYSITCGNNASISNFRGENTSKKLDTLLSCRSQCPVLNCLSVHALISLMGAHALRREDEFVKPARVAGGLIKSLRISKKLSLYLGDRDPYWTIHCLRRHTK</sequence>
<comment type="caution">
    <text evidence="2">The sequence shown here is derived from an EMBL/GenBank/DDBJ whole genome shotgun (WGS) entry which is preliminary data.</text>
</comment>
<dbReference type="EMBL" id="VUJU01001161">
    <property type="protein sequence ID" value="KAF0766564.1"/>
    <property type="molecule type" value="Genomic_DNA"/>
</dbReference>
<accession>A0A6G0Z7A2</accession>
<evidence type="ECO:0000313" key="3">
    <source>
        <dbReference type="Proteomes" id="UP000478052"/>
    </source>
</evidence>
<dbReference type="Proteomes" id="UP000478052">
    <property type="component" value="Unassembled WGS sequence"/>
</dbReference>
<keyword evidence="3" id="KW-1185">Reference proteome</keyword>
<protein>
    <recommendedName>
        <fullName evidence="4">Secreted protein</fullName>
    </recommendedName>
</protein>
<proteinExistence type="predicted"/>
<evidence type="ECO:0000313" key="2">
    <source>
        <dbReference type="EMBL" id="KAF0766564.1"/>
    </source>
</evidence>
<name>A0A6G0Z7A2_APHCR</name>
<evidence type="ECO:0008006" key="4">
    <source>
        <dbReference type="Google" id="ProtNLM"/>
    </source>
</evidence>
<feature type="non-terminal residue" evidence="2">
    <location>
        <position position="118"/>
    </location>
</feature>
<dbReference type="AlphaFoldDB" id="A0A6G0Z7A2"/>
<evidence type="ECO:0000256" key="1">
    <source>
        <dbReference type="SAM" id="SignalP"/>
    </source>
</evidence>
<feature type="chain" id="PRO_5026081859" description="Secreted protein" evidence="1">
    <location>
        <begin position="19"/>
        <end position="118"/>
    </location>
</feature>
<feature type="signal peptide" evidence="1">
    <location>
        <begin position="1"/>
        <end position="18"/>
    </location>
</feature>